<feature type="compositionally biased region" description="Basic and acidic residues" evidence="1">
    <location>
        <begin position="794"/>
        <end position="812"/>
    </location>
</feature>
<feature type="compositionally biased region" description="Basic and acidic residues" evidence="1">
    <location>
        <begin position="871"/>
        <end position="885"/>
    </location>
</feature>
<evidence type="ECO:0000313" key="3">
    <source>
        <dbReference type="EMBL" id="KAI5387160.1"/>
    </source>
</evidence>
<dbReference type="PANTHER" id="PTHR46444:SF9">
    <property type="entry name" value="DCD (DEVELOPMENT AND CELL DEATH) DOMAIN PROTEIN"/>
    <property type="match status" value="1"/>
</dbReference>
<reference evidence="3 4" key="1">
    <citation type="journal article" date="2022" name="Nat. Genet.">
        <title>Improved pea reference genome and pan-genome highlight genomic features and evolutionary characteristics.</title>
        <authorList>
            <person name="Yang T."/>
            <person name="Liu R."/>
            <person name="Luo Y."/>
            <person name="Hu S."/>
            <person name="Wang D."/>
            <person name="Wang C."/>
            <person name="Pandey M.K."/>
            <person name="Ge S."/>
            <person name="Xu Q."/>
            <person name="Li N."/>
            <person name="Li G."/>
            <person name="Huang Y."/>
            <person name="Saxena R.K."/>
            <person name="Ji Y."/>
            <person name="Li M."/>
            <person name="Yan X."/>
            <person name="He Y."/>
            <person name="Liu Y."/>
            <person name="Wang X."/>
            <person name="Xiang C."/>
            <person name="Varshney R.K."/>
            <person name="Ding H."/>
            <person name="Gao S."/>
            <person name="Zong X."/>
        </authorList>
    </citation>
    <scope>NUCLEOTIDE SEQUENCE [LARGE SCALE GENOMIC DNA]</scope>
    <source>
        <strain evidence="3 4">cv. Zhongwan 6</strain>
    </source>
</reference>
<evidence type="ECO:0000256" key="1">
    <source>
        <dbReference type="SAM" id="MobiDB-lite"/>
    </source>
</evidence>
<dbReference type="OrthoDB" id="1928633at2759"/>
<dbReference type="Gramene" id="Psat07G0335100-T1">
    <property type="protein sequence ID" value="KAI5387160.1"/>
    <property type="gene ID" value="KIW84_073351"/>
</dbReference>
<feature type="region of interest" description="Disordered" evidence="1">
    <location>
        <begin position="739"/>
        <end position="825"/>
    </location>
</feature>
<evidence type="ECO:0000313" key="4">
    <source>
        <dbReference type="Proteomes" id="UP001058974"/>
    </source>
</evidence>
<feature type="domain" description="DCD" evidence="2">
    <location>
        <begin position="14"/>
        <end position="144"/>
    </location>
</feature>
<dbReference type="EMBL" id="JAMSHJ010000007">
    <property type="protein sequence ID" value="KAI5387160.1"/>
    <property type="molecule type" value="Genomic_DNA"/>
</dbReference>
<evidence type="ECO:0000259" key="2">
    <source>
        <dbReference type="PROSITE" id="PS51222"/>
    </source>
</evidence>
<feature type="compositionally biased region" description="Basic and acidic residues" evidence="1">
    <location>
        <begin position="766"/>
        <end position="787"/>
    </location>
</feature>
<proteinExistence type="predicted"/>
<dbReference type="Pfam" id="PF10539">
    <property type="entry name" value="Dev_Cell_Death"/>
    <property type="match status" value="1"/>
</dbReference>
<gene>
    <name evidence="3" type="ORF">KIW84_073351</name>
</gene>
<dbReference type="InterPro" id="IPR013989">
    <property type="entry name" value="Dev_and_cell_death_domain"/>
</dbReference>
<dbReference type="Proteomes" id="UP001058974">
    <property type="component" value="Chromosome 7"/>
</dbReference>
<accession>A0A9D4VR01</accession>
<feature type="compositionally biased region" description="Basic and acidic residues" evidence="1">
    <location>
        <begin position="1059"/>
        <end position="1068"/>
    </location>
</feature>
<organism evidence="3 4">
    <name type="scientific">Pisum sativum</name>
    <name type="common">Garden pea</name>
    <name type="synonym">Lathyrus oleraceus</name>
    <dbReference type="NCBI Taxonomy" id="3888"/>
    <lineage>
        <taxon>Eukaryota</taxon>
        <taxon>Viridiplantae</taxon>
        <taxon>Streptophyta</taxon>
        <taxon>Embryophyta</taxon>
        <taxon>Tracheophyta</taxon>
        <taxon>Spermatophyta</taxon>
        <taxon>Magnoliopsida</taxon>
        <taxon>eudicotyledons</taxon>
        <taxon>Gunneridae</taxon>
        <taxon>Pentapetalae</taxon>
        <taxon>rosids</taxon>
        <taxon>fabids</taxon>
        <taxon>Fabales</taxon>
        <taxon>Fabaceae</taxon>
        <taxon>Papilionoideae</taxon>
        <taxon>50 kb inversion clade</taxon>
        <taxon>NPAAA clade</taxon>
        <taxon>Hologalegina</taxon>
        <taxon>IRL clade</taxon>
        <taxon>Fabeae</taxon>
        <taxon>Lathyrus</taxon>
    </lineage>
</organism>
<dbReference type="SMART" id="SM00767">
    <property type="entry name" value="DCD"/>
    <property type="match status" value="1"/>
</dbReference>
<dbReference type="AlphaFoldDB" id="A0A9D4VR01"/>
<feature type="region of interest" description="Disordered" evidence="1">
    <location>
        <begin position="1055"/>
        <end position="1074"/>
    </location>
</feature>
<dbReference type="PANTHER" id="PTHR46444">
    <property type="entry name" value="DCD (DEVELOPMENT AND CELL DEATH) DOMAIN PROTEIN-RELATED"/>
    <property type="match status" value="1"/>
</dbReference>
<keyword evidence="4" id="KW-1185">Reference proteome</keyword>
<protein>
    <recommendedName>
        <fullName evidence="2">DCD domain-containing protein</fullName>
    </recommendedName>
</protein>
<feature type="region of interest" description="Disordered" evidence="1">
    <location>
        <begin position="871"/>
        <end position="893"/>
    </location>
</feature>
<feature type="compositionally biased region" description="Basic residues" evidence="1">
    <location>
        <begin position="739"/>
        <end position="748"/>
    </location>
</feature>
<sequence length="1274" mass="142110">MGFNDKHNNAGGSDPDFGAIFMSNSATKRECLRSGLFGLPASYIPFVEKVKAGTTLFLFEYEKKLLHGVFMATCDGGINIVPKAFALTGMKYPAQVKFVPVWECKPIPEKIFRHAIRENYFANNKFSFGLSENQVEKLLHLFNMNKLVPEVPRRHMSMKSERYPMGEVGKSVGRGMLGESVQDDPRDSARFNGFSADDILASKRRRSLELGVDYISGDVRDYLRSKDESRLAARNNNVGRPVGCGMLGESVQADHVLGDNNLPALMHNYPGDSACYDGFSADEVLVNKRRRSSELGVDYIDAREYLQSKDESRLAAHNNEDYIDNYNYAAKLPLDTASGYVGDYSAIRDYSRFSSHENKDYTDTHLRPYTTGGYCKIPSDKIRVHGDGRPSVSDPLMGEDLRKTDKRMIFSDDIPSLRGSNSLVENHLRSTSAMIHPFHLNSCAPQGNESSIPFHLNSCAPKGNESSIPYNSEAPGFLSFGIDNGSESMKSMRPQGEESSILYNSEVPCLNFRQSSSFGINNDSESMRERFSPSTNCRRNLVSRERQRMHAELKDSHRWNGIDDCFSNSVLYASNRDCMPFNETRNSDQLASESALYEAHNTIPSFKSSPAPLPSSDIGNSGRTHESYSSLFCDHKSYLDNNVHPMELQNYLSHEITLPKNNEMLNPYVDSVPLDHGYDIGCYSDSQNSNCGHPNRKSSVFSRLSLVQDVNKQGKGNNGQNEEYDFITSVDEVMEMVRQTKRKPKPSHHNNAESVRGKTQISNQRKKSDCLESALEHNKDESLRSKTEMGSPRKMRDCLENALEHSEDESLRNKSQISSSLKKKKRGDCFESSLEDLNMDSTTVTGGSPKTKADKAHFVDFKRRSMVRKHNDEIERNSNESKKSENLGFVQQKKRKLIRPNFNKSASFEDKEDLGASQNFQLPLPNGIRNHKDVNESCSTLVNQCGYDVKAEAEVQNVIDPKHSEGKDSSHAKEFICSKEGEKSKFQNVVSSASCNKESSYTKENPCMMDNVKSSSLEMECLRAICQEKANVGTLCSLNDRSECVDNKNHQKGLSSASFKEKSSHAKEGSSLMHNKKPASLEMESLHAISHEKANFGTLVVLNDVSECADNKNHQKVFSSASCEEESSHTKEGSCMMGIVKSASLETPHAICPEKESIGTLPPLNDGSECLDDKNHLKFLSSASCKEESYHTEEGSCMMDSKKSASLEKESLNSICQENNADKFICADRGIDPDGEMPKDCGFFSIEAKDGCEYLGNSGSEKAPIETCHVEACI</sequence>
<comment type="caution">
    <text evidence="3">The sequence shown here is derived from an EMBL/GenBank/DDBJ whole genome shotgun (WGS) entry which is preliminary data.</text>
</comment>
<name>A0A9D4VR01_PEA</name>
<dbReference type="PROSITE" id="PS51222">
    <property type="entry name" value="DCD"/>
    <property type="match status" value="1"/>
</dbReference>